<keyword evidence="7" id="KW-1185">Reference proteome</keyword>
<protein>
    <recommendedName>
        <fullName evidence="5">FAD-binding domain-containing protein</fullName>
    </recommendedName>
</protein>
<dbReference type="Gene3D" id="3.50.50.60">
    <property type="entry name" value="FAD/NAD(P)-binding domain"/>
    <property type="match status" value="1"/>
</dbReference>
<keyword evidence="1" id="KW-0285">Flavoprotein</keyword>
<gene>
    <name evidence="6" type="ORF">B0J11DRAFT_315808</name>
</gene>
<dbReference type="Pfam" id="PF01494">
    <property type="entry name" value="FAD_binding_3"/>
    <property type="match status" value="1"/>
</dbReference>
<evidence type="ECO:0000313" key="7">
    <source>
        <dbReference type="Proteomes" id="UP000700596"/>
    </source>
</evidence>
<reference evidence="6" key="1">
    <citation type="journal article" date="2021" name="Nat. Commun.">
        <title>Genetic determinants of endophytism in the Arabidopsis root mycobiome.</title>
        <authorList>
            <person name="Mesny F."/>
            <person name="Miyauchi S."/>
            <person name="Thiergart T."/>
            <person name="Pickel B."/>
            <person name="Atanasova L."/>
            <person name="Karlsson M."/>
            <person name="Huettel B."/>
            <person name="Barry K.W."/>
            <person name="Haridas S."/>
            <person name="Chen C."/>
            <person name="Bauer D."/>
            <person name="Andreopoulos W."/>
            <person name="Pangilinan J."/>
            <person name="LaButti K."/>
            <person name="Riley R."/>
            <person name="Lipzen A."/>
            <person name="Clum A."/>
            <person name="Drula E."/>
            <person name="Henrissat B."/>
            <person name="Kohler A."/>
            <person name="Grigoriev I.V."/>
            <person name="Martin F.M."/>
            <person name="Hacquard S."/>
        </authorList>
    </citation>
    <scope>NUCLEOTIDE SEQUENCE</scope>
    <source>
        <strain evidence="6">MPI-CAGE-CH-0243</strain>
    </source>
</reference>
<dbReference type="OrthoDB" id="655030at2759"/>
<feature type="domain" description="FAD-binding" evidence="5">
    <location>
        <begin position="56"/>
        <end position="382"/>
    </location>
</feature>
<dbReference type="EMBL" id="JAGMWT010000008">
    <property type="protein sequence ID" value="KAH7123600.1"/>
    <property type="molecule type" value="Genomic_DNA"/>
</dbReference>
<evidence type="ECO:0000256" key="4">
    <source>
        <dbReference type="SAM" id="Phobius"/>
    </source>
</evidence>
<sequence>MPPLRVLVVGAGIAGPVSLPIVLVFVPLPYSSPLTPTPQFLSHLLRGALPTSTIRILERSSSLRATGHQIDLKATSIPLLKKCGLLDTIKTLCVPETGLEMVDGNGKIVVRFGVNGFDERKKRLALTSEYEVMRGDLVRCFEERSLELESGGEGSASGEGGLEYVYGKSVEGIKDLGEEVEVRFSDGEIGRYDLVVGADGQGSRVRRLAWGDSESEKAWKSTGVQAAYYSIPKREGDDGMSTGYLANRRRMVITRTGYKHHTQVLLFTMAEHEKIDQASKEGVQKQKEVWAELFQDAGWECEKLMEGMQTAEDFYVHEIVQIRMDKLYQGRVVLLGDAGYCPSPFTGMGTTLALVGSYVLAGELVRNGNDIRAALNAYDEKMKEPIKEYQEMPTGGMKVLFPSSQLGVWLLRTAGWAISTFRIDQLASWVGSGDGKGEWKLPEYPELKLKG</sequence>
<organism evidence="6 7">
    <name type="scientific">Dendryphion nanum</name>
    <dbReference type="NCBI Taxonomy" id="256645"/>
    <lineage>
        <taxon>Eukaryota</taxon>
        <taxon>Fungi</taxon>
        <taxon>Dikarya</taxon>
        <taxon>Ascomycota</taxon>
        <taxon>Pezizomycotina</taxon>
        <taxon>Dothideomycetes</taxon>
        <taxon>Pleosporomycetidae</taxon>
        <taxon>Pleosporales</taxon>
        <taxon>Torulaceae</taxon>
        <taxon>Dendryphion</taxon>
    </lineage>
</organism>
<name>A0A9P9DMV7_9PLEO</name>
<dbReference type="InterPro" id="IPR002938">
    <property type="entry name" value="FAD-bd"/>
</dbReference>
<dbReference type="GO" id="GO:0071949">
    <property type="term" value="F:FAD binding"/>
    <property type="evidence" value="ECO:0007669"/>
    <property type="project" value="InterPro"/>
</dbReference>
<evidence type="ECO:0000256" key="2">
    <source>
        <dbReference type="ARBA" id="ARBA00022827"/>
    </source>
</evidence>
<accession>A0A9P9DMV7</accession>
<dbReference type="InterPro" id="IPR036188">
    <property type="entry name" value="FAD/NAD-bd_sf"/>
</dbReference>
<dbReference type="AlphaFoldDB" id="A0A9P9DMV7"/>
<keyword evidence="2" id="KW-0274">FAD</keyword>
<keyword evidence="4" id="KW-0812">Transmembrane</keyword>
<keyword evidence="3" id="KW-0560">Oxidoreductase</keyword>
<comment type="caution">
    <text evidence="6">The sequence shown here is derived from an EMBL/GenBank/DDBJ whole genome shotgun (WGS) entry which is preliminary data.</text>
</comment>
<dbReference type="Proteomes" id="UP000700596">
    <property type="component" value="Unassembled WGS sequence"/>
</dbReference>
<evidence type="ECO:0000313" key="6">
    <source>
        <dbReference type="EMBL" id="KAH7123600.1"/>
    </source>
</evidence>
<proteinExistence type="predicted"/>
<dbReference type="PANTHER" id="PTHR46865">
    <property type="entry name" value="OXIDOREDUCTASE-RELATED"/>
    <property type="match status" value="1"/>
</dbReference>
<evidence type="ECO:0000256" key="1">
    <source>
        <dbReference type="ARBA" id="ARBA00022630"/>
    </source>
</evidence>
<feature type="transmembrane region" description="Helical" evidence="4">
    <location>
        <begin position="7"/>
        <end position="30"/>
    </location>
</feature>
<dbReference type="PRINTS" id="PR00420">
    <property type="entry name" value="RNGMNOXGNASE"/>
</dbReference>
<keyword evidence="4" id="KW-1133">Transmembrane helix</keyword>
<dbReference type="PANTHER" id="PTHR46865:SF7">
    <property type="entry name" value="MONOOXYGENASE, PUTATIVE (AFU_ORTHOLOGUE AFUA_8G07040)-RELATED"/>
    <property type="match status" value="1"/>
</dbReference>
<evidence type="ECO:0000256" key="3">
    <source>
        <dbReference type="ARBA" id="ARBA00023002"/>
    </source>
</evidence>
<dbReference type="InterPro" id="IPR051704">
    <property type="entry name" value="FAD_aromatic-hydroxylase"/>
</dbReference>
<dbReference type="SUPFAM" id="SSF51905">
    <property type="entry name" value="FAD/NAD(P)-binding domain"/>
    <property type="match status" value="1"/>
</dbReference>
<evidence type="ECO:0000259" key="5">
    <source>
        <dbReference type="Pfam" id="PF01494"/>
    </source>
</evidence>
<dbReference type="GO" id="GO:0016491">
    <property type="term" value="F:oxidoreductase activity"/>
    <property type="evidence" value="ECO:0007669"/>
    <property type="project" value="UniProtKB-KW"/>
</dbReference>
<keyword evidence="4" id="KW-0472">Membrane</keyword>